<evidence type="ECO:0000256" key="1">
    <source>
        <dbReference type="SAM" id="Phobius"/>
    </source>
</evidence>
<feature type="transmembrane region" description="Helical" evidence="1">
    <location>
        <begin position="106"/>
        <end position="125"/>
    </location>
</feature>
<reference evidence="3" key="1">
    <citation type="journal article" date="2023" name="Mol. Ecol. Resour.">
        <title>Chromosome-level genome assembly of a triploid poplar Populus alba 'Berolinensis'.</title>
        <authorList>
            <person name="Chen S."/>
            <person name="Yu Y."/>
            <person name="Wang X."/>
            <person name="Wang S."/>
            <person name="Zhang T."/>
            <person name="Zhou Y."/>
            <person name="He R."/>
            <person name="Meng N."/>
            <person name="Wang Y."/>
            <person name="Liu W."/>
            <person name="Liu Z."/>
            <person name="Liu J."/>
            <person name="Guo Q."/>
            <person name="Huang H."/>
            <person name="Sederoff R.R."/>
            <person name="Wang G."/>
            <person name="Qu G."/>
            <person name="Chen S."/>
        </authorList>
    </citation>
    <scope>NUCLEOTIDE SEQUENCE</scope>
    <source>
        <strain evidence="3">SC-2020</strain>
    </source>
</reference>
<feature type="domain" description="KIB1-4 beta-propeller" evidence="2">
    <location>
        <begin position="2"/>
        <end position="96"/>
    </location>
</feature>
<keyword evidence="1" id="KW-1133">Transmembrane helix</keyword>
<dbReference type="InterPro" id="IPR005174">
    <property type="entry name" value="KIB1-4_b-propeller"/>
</dbReference>
<gene>
    <name evidence="3" type="ORF">NC653_024051</name>
</gene>
<dbReference type="PANTHER" id="PTHR33127">
    <property type="entry name" value="TRANSMEMBRANE PROTEIN"/>
    <property type="match status" value="1"/>
</dbReference>
<dbReference type="Pfam" id="PF03478">
    <property type="entry name" value="Beta-prop_KIB1-4"/>
    <property type="match status" value="1"/>
</dbReference>
<sequence>MRFTNAIGFKGKFYALSLQGTLAVIENIDSHLRITALGKKRAIPSDSSLHFRELMVESGVDSVEVYQLDVDDLTWIKMESLGDRTLFWAPTAVCLCPQAKSDAREIVSIILIALVIMVGGFMTWTRRPSLRPVRMIPVLPKN</sequence>
<accession>A0AAD6QBQ2</accession>
<organism evidence="3 4">
    <name type="scientific">Populus alba x Populus x berolinensis</name>
    <dbReference type="NCBI Taxonomy" id="444605"/>
    <lineage>
        <taxon>Eukaryota</taxon>
        <taxon>Viridiplantae</taxon>
        <taxon>Streptophyta</taxon>
        <taxon>Embryophyta</taxon>
        <taxon>Tracheophyta</taxon>
        <taxon>Spermatophyta</taxon>
        <taxon>Magnoliopsida</taxon>
        <taxon>eudicotyledons</taxon>
        <taxon>Gunneridae</taxon>
        <taxon>Pentapetalae</taxon>
        <taxon>rosids</taxon>
        <taxon>fabids</taxon>
        <taxon>Malpighiales</taxon>
        <taxon>Salicaceae</taxon>
        <taxon>Saliceae</taxon>
        <taxon>Populus</taxon>
    </lineage>
</organism>
<dbReference type="Proteomes" id="UP001164929">
    <property type="component" value="Chromosome 9"/>
</dbReference>
<evidence type="ECO:0000313" key="4">
    <source>
        <dbReference type="Proteomes" id="UP001164929"/>
    </source>
</evidence>
<keyword evidence="1" id="KW-0812">Transmembrane</keyword>
<comment type="caution">
    <text evidence="3">The sequence shown here is derived from an EMBL/GenBank/DDBJ whole genome shotgun (WGS) entry which is preliminary data.</text>
</comment>
<evidence type="ECO:0000313" key="3">
    <source>
        <dbReference type="EMBL" id="KAJ6986346.1"/>
    </source>
</evidence>
<dbReference type="PANTHER" id="PTHR33127:SF69">
    <property type="entry name" value="OS09G0340800 PROTEIN"/>
    <property type="match status" value="1"/>
</dbReference>
<name>A0AAD6QBQ2_9ROSI</name>
<proteinExistence type="predicted"/>
<keyword evidence="4" id="KW-1185">Reference proteome</keyword>
<keyword evidence="1" id="KW-0472">Membrane</keyword>
<dbReference type="AlphaFoldDB" id="A0AAD6QBQ2"/>
<evidence type="ECO:0000259" key="2">
    <source>
        <dbReference type="Pfam" id="PF03478"/>
    </source>
</evidence>
<dbReference type="EMBL" id="JAQIZT010000009">
    <property type="protein sequence ID" value="KAJ6986346.1"/>
    <property type="molecule type" value="Genomic_DNA"/>
</dbReference>
<protein>
    <recommendedName>
        <fullName evidence="2">KIB1-4 beta-propeller domain-containing protein</fullName>
    </recommendedName>
</protein>